<dbReference type="EMBL" id="JBBLXS010000522">
    <property type="protein sequence ID" value="MEK0188129.1"/>
    <property type="molecule type" value="Genomic_DNA"/>
</dbReference>
<reference evidence="1 2" key="1">
    <citation type="journal article" date="2020" name="Harmful Algae">
        <title>Molecular and morphological characterization of a novel dihydroanatoxin-a producing Microcoleus species (cyanobacteria) from the Russian River, California, USA.</title>
        <authorList>
            <person name="Conklin K.Y."/>
            <person name="Stancheva R."/>
            <person name="Otten T.G."/>
            <person name="Fadness R."/>
            <person name="Boyer G.L."/>
            <person name="Read B."/>
            <person name="Zhang X."/>
            <person name="Sheath R.G."/>
        </authorList>
    </citation>
    <scope>NUCLEOTIDE SEQUENCE [LARGE SCALE GENOMIC DNA]</scope>
    <source>
        <strain evidence="1 2">PTRS2</strain>
    </source>
</reference>
<dbReference type="Proteomes" id="UP001384579">
    <property type="component" value="Unassembled WGS sequence"/>
</dbReference>
<accession>A0ABU8YUR4</accession>
<sequence>MGDRIFGWMGRSGYNTENLTTKTTVMRELIQQELEKFDLEQLQQVFEFIAFLKFRARLVSIPAIDETNLAALYSEFAEEDRQLAELGISEYAELLKHEDLSCQSDEVKSGLLT</sequence>
<dbReference type="RefSeq" id="WP_340541998.1">
    <property type="nucleotide sequence ID" value="NZ_JBBLXS010000522.1"/>
</dbReference>
<gene>
    <name evidence="1" type="ORF">WMG39_25290</name>
</gene>
<name>A0ABU8YUR4_9CYAN</name>
<proteinExistence type="predicted"/>
<comment type="caution">
    <text evidence="1">The sequence shown here is derived from an EMBL/GenBank/DDBJ whole genome shotgun (WGS) entry which is preliminary data.</text>
</comment>
<evidence type="ECO:0000313" key="2">
    <source>
        <dbReference type="Proteomes" id="UP001384579"/>
    </source>
</evidence>
<evidence type="ECO:0000313" key="1">
    <source>
        <dbReference type="EMBL" id="MEK0188129.1"/>
    </source>
</evidence>
<organism evidence="1 2">
    <name type="scientific">Microcoleus anatoxicus PTRS2</name>
    <dbReference type="NCBI Taxonomy" id="2705321"/>
    <lineage>
        <taxon>Bacteria</taxon>
        <taxon>Bacillati</taxon>
        <taxon>Cyanobacteriota</taxon>
        <taxon>Cyanophyceae</taxon>
        <taxon>Oscillatoriophycideae</taxon>
        <taxon>Oscillatoriales</taxon>
        <taxon>Microcoleaceae</taxon>
        <taxon>Microcoleus</taxon>
        <taxon>Microcoleus anatoxicus</taxon>
    </lineage>
</organism>
<protein>
    <submittedName>
        <fullName evidence="1">Uncharacterized protein</fullName>
    </submittedName>
</protein>
<keyword evidence="2" id="KW-1185">Reference proteome</keyword>